<evidence type="ECO:0000256" key="3">
    <source>
        <dbReference type="ARBA" id="ARBA00022676"/>
    </source>
</evidence>
<keyword evidence="3" id="KW-0328">Glycosyltransferase</keyword>
<feature type="transmembrane region" description="Helical" evidence="8">
    <location>
        <begin position="123"/>
        <end position="145"/>
    </location>
</feature>
<dbReference type="GO" id="GO:0009103">
    <property type="term" value="P:lipopolysaccharide biosynthetic process"/>
    <property type="evidence" value="ECO:0007669"/>
    <property type="project" value="UniProtKB-ARBA"/>
</dbReference>
<evidence type="ECO:0000256" key="6">
    <source>
        <dbReference type="ARBA" id="ARBA00022989"/>
    </source>
</evidence>
<dbReference type="InterPro" id="IPR050297">
    <property type="entry name" value="LipidA_mod_glycosyltrf_83"/>
</dbReference>
<protein>
    <submittedName>
        <fullName evidence="10">Glycosyltransferase family 39 protein</fullName>
    </submittedName>
</protein>
<feature type="transmembrane region" description="Helical" evidence="8">
    <location>
        <begin position="520"/>
        <end position="541"/>
    </location>
</feature>
<evidence type="ECO:0000259" key="9">
    <source>
        <dbReference type="Pfam" id="PF13231"/>
    </source>
</evidence>
<dbReference type="KEGG" id="apol:K9D25_06505"/>
<organism evidence="10 11">
    <name type="scientific">Ancylobacter polymorphus</name>
    <dbReference type="NCBI Taxonomy" id="223390"/>
    <lineage>
        <taxon>Bacteria</taxon>
        <taxon>Pseudomonadati</taxon>
        <taxon>Pseudomonadota</taxon>
        <taxon>Alphaproteobacteria</taxon>
        <taxon>Hyphomicrobiales</taxon>
        <taxon>Xanthobacteraceae</taxon>
        <taxon>Ancylobacter</taxon>
    </lineage>
</organism>
<keyword evidence="2" id="KW-1003">Cell membrane</keyword>
<feature type="transmembrane region" description="Helical" evidence="8">
    <location>
        <begin position="278"/>
        <end position="299"/>
    </location>
</feature>
<feature type="transmembrane region" description="Helical" evidence="8">
    <location>
        <begin position="253"/>
        <end position="271"/>
    </location>
</feature>
<reference evidence="10" key="1">
    <citation type="submission" date="2021-09" db="EMBL/GenBank/DDBJ databases">
        <title>Network and meta-omics reveal the key degrader and cooperation patterns in an efficient 1,4-dioxane-degrading microbial community.</title>
        <authorList>
            <person name="Dai C."/>
        </authorList>
    </citation>
    <scope>NUCLEOTIDE SEQUENCE</scope>
    <source>
        <strain evidence="10">ZM13</strain>
    </source>
</reference>
<dbReference type="RefSeq" id="WP_244450046.1">
    <property type="nucleotide sequence ID" value="NZ_CP083239.1"/>
</dbReference>
<accession>A0A9E6ZYL5</accession>
<dbReference type="Proteomes" id="UP000831684">
    <property type="component" value="Chromosome"/>
</dbReference>
<evidence type="ECO:0000256" key="5">
    <source>
        <dbReference type="ARBA" id="ARBA00022692"/>
    </source>
</evidence>
<keyword evidence="7 8" id="KW-0472">Membrane</keyword>
<dbReference type="AlphaFoldDB" id="A0A9E6ZYL5"/>
<keyword evidence="4" id="KW-0808">Transferase</keyword>
<comment type="subcellular location">
    <subcellularLocation>
        <location evidence="1">Cell membrane</location>
        <topology evidence="1">Multi-pass membrane protein</topology>
    </subcellularLocation>
</comment>
<proteinExistence type="predicted"/>
<feature type="transmembrane region" description="Helical" evidence="8">
    <location>
        <begin position="81"/>
        <end position="102"/>
    </location>
</feature>
<dbReference type="GO" id="GO:0005886">
    <property type="term" value="C:plasma membrane"/>
    <property type="evidence" value="ECO:0007669"/>
    <property type="project" value="UniProtKB-SubCell"/>
</dbReference>
<evidence type="ECO:0000256" key="8">
    <source>
        <dbReference type="SAM" id="Phobius"/>
    </source>
</evidence>
<feature type="transmembrane region" description="Helical" evidence="8">
    <location>
        <begin position="459"/>
        <end position="480"/>
    </location>
</feature>
<feature type="transmembrane region" description="Helical" evidence="8">
    <location>
        <begin position="492"/>
        <end position="513"/>
    </location>
</feature>
<feature type="transmembrane region" description="Helical" evidence="8">
    <location>
        <begin position="186"/>
        <end position="205"/>
    </location>
</feature>
<feature type="transmembrane region" description="Helical" evidence="8">
    <location>
        <begin position="372"/>
        <end position="390"/>
    </location>
</feature>
<dbReference type="EMBL" id="CP083239">
    <property type="protein sequence ID" value="UOK72347.1"/>
    <property type="molecule type" value="Genomic_DNA"/>
</dbReference>
<evidence type="ECO:0000256" key="4">
    <source>
        <dbReference type="ARBA" id="ARBA00022679"/>
    </source>
</evidence>
<gene>
    <name evidence="10" type="ORF">K9D25_06505</name>
</gene>
<sequence length="701" mass="75470">MDGSAERPVSDDGASWTGAGNAALTTSGISRAGSLWRLRDDVAHLLPLHGVQPFMAAGLVGMGIDLLAFLALLGLGLGVMGAQLVSFALSTFCLFGLSLRWVQPRLGVTLRPPRAELSGRIAAVVMLALALRSGILASAAALVGLPAPLAILPAIAATAMVNALGVGFFVWPGALAPLSRTARWRLAAVGVVAYSVALRLMYLGVTELIPQEAYYWNYAQHLDIGYLDHPPMVAWLIWIGTGLFGNTEFGVRIAAWLCWGATAFFSFGLAIRLFGRSAAFVTVLLVAVLPFYFGTGLVMTPDAPLTAFWAGTLYFLERALRGGQANAWWGAGLCLGLGLLSKYTIGLLVPAAFLFMLIDARARAWFRRPEPYLAGLIAVLVFSPVIIWNLENDLASFAFQSTRRVSGSFRFSLPELILGIAGLLTPIGLMAAVGVLWLRERGVRRTAVVPEVQEVDRRRWRFVGVFTLVPLSVFVVFSLFHMSRLNWTGPLWLAVLPAVAASLLAASSHIGGAQRWLQRAFVPTIAITLVLCGLGLGYLVAGVPGLQRFSPFPAVPVAWRDFGAQAASLAEEVRASTGEEPVLIGLDLYNVASQLAFYAAGPDAAHGMSVGRGVLGQPALMYSYWYRPETVGGRRAVLFSFSQRQIENPLLPRSFDGLGEVKRRDVTRDGRVVGHFFYRIGRLKAQPAVDGSIFALPFTAD</sequence>
<evidence type="ECO:0000256" key="1">
    <source>
        <dbReference type="ARBA" id="ARBA00004651"/>
    </source>
</evidence>
<evidence type="ECO:0000313" key="11">
    <source>
        <dbReference type="Proteomes" id="UP000831684"/>
    </source>
</evidence>
<feature type="transmembrane region" description="Helical" evidence="8">
    <location>
        <begin position="54"/>
        <end position="75"/>
    </location>
</feature>
<dbReference type="PANTHER" id="PTHR33908">
    <property type="entry name" value="MANNOSYLTRANSFERASE YKCB-RELATED"/>
    <property type="match status" value="1"/>
</dbReference>
<dbReference type="InterPro" id="IPR038731">
    <property type="entry name" value="RgtA/B/C-like"/>
</dbReference>
<keyword evidence="5 8" id="KW-0812">Transmembrane</keyword>
<keyword evidence="6 8" id="KW-1133">Transmembrane helix</keyword>
<dbReference type="Pfam" id="PF13231">
    <property type="entry name" value="PMT_2"/>
    <property type="match status" value="1"/>
</dbReference>
<name>A0A9E6ZYL5_9HYPH</name>
<evidence type="ECO:0000313" key="10">
    <source>
        <dbReference type="EMBL" id="UOK72347.1"/>
    </source>
</evidence>
<evidence type="ECO:0000256" key="7">
    <source>
        <dbReference type="ARBA" id="ARBA00023136"/>
    </source>
</evidence>
<feature type="transmembrane region" description="Helical" evidence="8">
    <location>
        <begin position="151"/>
        <end position="174"/>
    </location>
</feature>
<evidence type="ECO:0000256" key="2">
    <source>
        <dbReference type="ARBA" id="ARBA00022475"/>
    </source>
</evidence>
<dbReference type="GO" id="GO:0016763">
    <property type="term" value="F:pentosyltransferase activity"/>
    <property type="evidence" value="ECO:0007669"/>
    <property type="project" value="TreeGrafter"/>
</dbReference>
<feature type="domain" description="Glycosyltransferase RgtA/B/C/D-like" evidence="9">
    <location>
        <begin position="228"/>
        <end position="388"/>
    </location>
</feature>
<feature type="transmembrane region" description="Helical" evidence="8">
    <location>
        <begin position="416"/>
        <end position="438"/>
    </location>
</feature>
<feature type="transmembrane region" description="Helical" evidence="8">
    <location>
        <begin position="327"/>
        <end position="360"/>
    </location>
</feature>
<dbReference type="PANTHER" id="PTHR33908:SF11">
    <property type="entry name" value="MEMBRANE PROTEIN"/>
    <property type="match status" value="1"/>
</dbReference>